<dbReference type="PANTHER" id="PTHR43673:SF10">
    <property type="entry name" value="NADH DEHYDROGENASE_NAD(P)H NITROREDUCTASE XCC3605-RELATED"/>
    <property type="match status" value="1"/>
</dbReference>
<dbReference type="Proteomes" id="UP001568698">
    <property type="component" value="Unassembled WGS sequence"/>
</dbReference>
<comment type="similarity">
    <text evidence="1">Belongs to the nitroreductase family.</text>
</comment>
<dbReference type="RefSeq" id="WP_371384783.1">
    <property type="nucleotide sequence ID" value="NZ_JBGLYH010000001.1"/>
</dbReference>
<keyword evidence="2" id="KW-0560">Oxidoreductase</keyword>
<organism evidence="4 5">
    <name type="scientific">Pseudodesulfovibrio karagichevae</name>
    <dbReference type="NCBI Taxonomy" id="3239305"/>
    <lineage>
        <taxon>Bacteria</taxon>
        <taxon>Pseudomonadati</taxon>
        <taxon>Thermodesulfobacteriota</taxon>
        <taxon>Desulfovibrionia</taxon>
        <taxon>Desulfovibrionales</taxon>
        <taxon>Desulfovibrionaceae</taxon>
    </lineage>
</organism>
<proteinExistence type="inferred from homology"/>
<name>A0ABV4JWY4_9BACT</name>
<evidence type="ECO:0000256" key="2">
    <source>
        <dbReference type="ARBA" id="ARBA00023002"/>
    </source>
</evidence>
<protein>
    <submittedName>
        <fullName evidence="4">Nitroreductase family protein</fullName>
    </submittedName>
</protein>
<dbReference type="InterPro" id="IPR000415">
    <property type="entry name" value="Nitroreductase-like"/>
</dbReference>
<keyword evidence="5" id="KW-1185">Reference proteome</keyword>
<evidence type="ECO:0000256" key="1">
    <source>
        <dbReference type="ARBA" id="ARBA00007118"/>
    </source>
</evidence>
<accession>A0ABV4JWY4</accession>
<reference evidence="4 5" key="1">
    <citation type="submission" date="2024-08" db="EMBL/GenBank/DDBJ databases">
        <title>Sulfate-reducing bacteria isolated from formation water of the oil field in Kazakhstan and description of Pseudodesulfovibrio sp.</title>
        <authorList>
            <person name="Bidzhieva S.K."/>
            <person name="Tourova T.P."/>
            <person name="Grouzdev D.S."/>
            <person name="Beletsky A.V."/>
            <person name="Sokolova D.S."/>
            <person name="Samigullina S.R."/>
            <person name="Poltaraus A.B."/>
            <person name="Avtukh A.N."/>
            <person name="Tereshina V.M."/>
            <person name="Zhaparov N.S."/>
            <person name="Mardanov A.V."/>
            <person name="Nazina T.N."/>
        </authorList>
    </citation>
    <scope>NUCLEOTIDE SEQUENCE [LARGE SCALE GENOMIC DNA]</scope>
    <source>
        <strain evidence="4 5">9FUS</strain>
    </source>
</reference>
<evidence type="ECO:0000313" key="5">
    <source>
        <dbReference type="Proteomes" id="UP001568698"/>
    </source>
</evidence>
<feature type="domain" description="4Fe-4S ferredoxin-type" evidence="3">
    <location>
        <begin position="2"/>
        <end position="31"/>
    </location>
</feature>
<dbReference type="InterPro" id="IPR017896">
    <property type="entry name" value="4Fe4S_Fe-S-bd"/>
</dbReference>
<dbReference type="Gene3D" id="3.30.70.20">
    <property type="match status" value="1"/>
</dbReference>
<dbReference type="SUPFAM" id="SSF55469">
    <property type="entry name" value="FMN-dependent nitroreductase-like"/>
    <property type="match status" value="1"/>
</dbReference>
<dbReference type="SUPFAM" id="SSF54862">
    <property type="entry name" value="4Fe-4S ferredoxins"/>
    <property type="match status" value="1"/>
</dbReference>
<sequence length="273" mass="30354">MLNFTVDADKCTRCGECAKDCLWGVIEMDDLPVVRPENETRCIECQHCLAVCKPGAVSVFGKDPADSLPLKGMLPEPARMETLIMGRRSTRRYRKEGVDPALIHHLLEVASHAPTAVNLRPVTLTVVDDPAVMDRLRTEVTAEALRMLREEGFPAGWERMADYVRRCEDGTDILFRNAPHLLLATAPEDSLAPMADCHIAMSYFELLANSHGLGTVWNGIARALLTGIVPQFRPRLGVPENHLLVCAMSFGKPAVKYHRTVQRPGCVIRRAEF</sequence>
<feature type="domain" description="4Fe-4S ferredoxin-type" evidence="3">
    <location>
        <begin position="32"/>
        <end position="62"/>
    </location>
</feature>
<dbReference type="InterPro" id="IPR029479">
    <property type="entry name" value="Nitroreductase"/>
</dbReference>
<dbReference type="Gene3D" id="3.40.109.10">
    <property type="entry name" value="NADH Oxidase"/>
    <property type="match status" value="1"/>
</dbReference>
<comment type="caution">
    <text evidence="4">The sequence shown here is derived from an EMBL/GenBank/DDBJ whole genome shotgun (WGS) entry which is preliminary data.</text>
</comment>
<evidence type="ECO:0000313" key="4">
    <source>
        <dbReference type="EMBL" id="MEZ7195228.1"/>
    </source>
</evidence>
<gene>
    <name evidence="4" type="ORF">AB6M95_00575</name>
</gene>
<dbReference type="PANTHER" id="PTHR43673">
    <property type="entry name" value="NAD(P)H NITROREDUCTASE YDGI-RELATED"/>
    <property type="match status" value="1"/>
</dbReference>
<dbReference type="Pfam" id="PF13187">
    <property type="entry name" value="Fer4_9"/>
    <property type="match status" value="1"/>
</dbReference>
<dbReference type="EMBL" id="JBGLYH010000001">
    <property type="protein sequence ID" value="MEZ7195228.1"/>
    <property type="molecule type" value="Genomic_DNA"/>
</dbReference>
<dbReference type="CDD" id="cd02143">
    <property type="entry name" value="nitroreductase_FeS-like"/>
    <property type="match status" value="1"/>
</dbReference>
<dbReference type="Pfam" id="PF00881">
    <property type="entry name" value="Nitroreductase"/>
    <property type="match status" value="1"/>
</dbReference>
<evidence type="ECO:0000259" key="3">
    <source>
        <dbReference type="PROSITE" id="PS51379"/>
    </source>
</evidence>
<dbReference type="PROSITE" id="PS51379">
    <property type="entry name" value="4FE4S_FER_2"/>
    <property type="match status" value="2"/>
</dbReference>